<accession>A0A939ECF5</accession>
<gene>
    <name evidence="1" type="ORF">JF539_08615</name>
</gene>
<organism evidence="1 2">
    <name type="scientific">Roseibium aggregatum</name>
    <dbReference type="NCBI Taxonomy" id="187304"/>
    <lineage>
        <taxon>Bacteria</taxon>
        <taxon>Pseudomonadati</taxon>
        <taxon>Pseudomonadota</taxon>
        <taxon>Alphaproteobacteria</taxon>
        <taxon>Hyphomicrobiales</taxon>
        <taxon>Stappiaceae</taxon>
        <taxon>Roseibium</taxon>
    </lineage>
</organism>
<name>A0A939ECF5_9HYPH</name>
<reference evidence="1" key="1">
    <citation type="submission" date="2020-12" db="EMBL/GenBank/DDBJ databases">
        <title>Oil enriched cultivation method for isolating marine PHA-producing bacteria.</title>
        <authorList>
            <person name="Zheng W."/>
            <person name="Yu S."/>
            <person name="Huang Y."/>
        </authorList>
    </citation>
    <scope>NUCLEOTIDE SEQUENCE</scope>
    <source>
        <strain evidence="1">SY-2-12</strain>
    </source>
</reference>
<evidence type="ECO:0000313" key="1">
    <source>
        <dbReference type="EMBL" id="MBN9670398.1"/>
    </source>
</evidence>
<proteinExistence type="predicted"/>
<dbReference type="AlphaFoldDB" id="A0A939ECF5"/>
<dbReference type="Proteomes" id="UP000664096">
    <property type="component" value="Unassembled WGS sequence"/>
</dbReference>
<dbReference type="EMBL" id="JAEKJZ010000001">
    <property type="protein sequence ID" value="MBN9670398.1"/>
    <property type="molecule type" value="Genomic_DNA"/>
</dbReference>
<evidence type="ECO:0000313" key="2">
    <source>
        <dbReference type="Proteomes" id="UP000664096"/>
    </source>
</evidence>
<sequence length="236" mass="26965">MLPDIDQQETLEVSEAVAVLRSEITRSGLTVKESSDFSAFEKTIRATSDKYLMEDFSPRFFDLHGSTAFWLGAYDDLGNVVSVQAAKVDDLKDRSLADYWQQQQRRIFVDPNPQARLGTDHAYDAYFMRGRIVYHGNLWLRRDLRGKGVAVPLTQLGFLISLLKWSPDYHYGLMSAKSAERGFGIRIGFRRFVPRGTHWEIAPGNIRADDWLVYSTRSDLHILAQSIVRTSAEDLE</sequence>
<protein>
    <submittedName>
        <fullName evidence="1">Uncharacterized protein</fullName>
    </submittedName>
</protein>
<dbReference type="RefSeq" id="WP_207139885.1">
    <property type="nucleotide sequence ID" value="NZ_JAEKJZ010000001.1"/>
</dbReference>
<comment type="caution">
    <text evidence="1">The sequence shown here is derived from an EMBL/GenBank/DDBJ whole genome shotgun (WGS) entry which is preliminary data.</text>
</comment>